<protein>
    <submittedName>
        <fullName evidence="1">Uncharacterized protein</fullName>
    </submittedName>
</protein>
<accession>X1FPY6</accession>
<comment type="caution">
    <text evidence="1">The sequence shown here is derived from an EMBL/GenBank/DDBJ whole genome shotgun (WGS) entry which is preliminary data.</text>
</comment>
<proteinExistence type="predicted"/>
<reference evidence="1" key="1">
    <citation type="journal article" date="2014" name="Front. Microbiol.">
        <title>High frequency of phylogenetically diverse reductive dehalogenase-homologous genes in deep subseafloor sedimentary metagenomes.</title>
        <authorList>
            <person name="Kawai M."/>
            <person name="Futagami T."/>
            <person name="Toyoda A."/>
            <person name="Takaki Y."/>
            <person name="Nishi S."/>
            <person name="Hori S."/>
            <person name="Arai W."/>
            <person name="Tsubouchi T."/>
            <person name="Morono Y."/>
            <person name="Uchiyama I."/>
            <person name="Ito T."/>
            <person name="Fujiyama A."/>
            <person name="Inagaki F."/>
            <person name="Takami H."/>
        </authorList>
    </citation>
    <scope>NUCLEOTIDE SEQUENCE</scope>
    <source>
        <strain evidence="1">Expedition CK06-06</strain>
    </source>
</reference>
<evidence type="ECO:0000313" key="1">
    <source>
        <dbReference type="EMBL" id="GAH31434.1"/>
    </source>
</evidence>
<dbReference type="EMBL" id="BARU01012795">
    <property type="protein sequence ID" value="GAH31434.1"/>
    <property type="molecule type" value="Genomic_DNA"/>
</dbReference>
<organism evidence="1">
    <name type="scientific">marine sediment metagenome</name>
    <dbReference type="NCBI Taxonomy" id="412755"/>
    <lineage>
        <taxon>unclassified sequences</taxon>
        <taxon>metagenomes</taxon>
        <taxon>ecological metagenomes</taxon>
    </lineage>
</organism>
<gene>
    <name evidence="1" type="ORF">S03H2_23428</name>
</gene>
<name>X1FPY6_9ZZZZ</name>
<sequence length="48" mass="5598">KEKAREYLSRVIEIAPQSEFAQEAEKKLKNNKYLQYSTIAKSESEGYT</sequence>
<feature type="non-terminal residue" evidence="1">
    <location>
        <position position="1"/>
    </location>
</feature>
<dbReference type="AlphaFoldDB" id="X1FPY6"/>